<feature type="compositionally biased region" description="Low complexity" evidence="1">
    <location>
        <begin position="174"/>
        <end position="186"/>
    </location>
</feature>
<evidence type="ECO:0000256" key="1">
    <source>
        <dbReference type="SAM" id="MobiDB-lite"/>
    </source>
</evidence>
<accession>A0ABR2XK38</accession>
<sequence>MQGLQYYHGPLRYPIGGRAAEASVSDDGQIFRVGHGLFVRTQDTNYTPLDNSSMDISCRGEFIIVASHRRITDQNLNNPVGDIGQGTLEQPLVTRKLSYRQNKSPSTTMETKSDSDSMDGGDTSIDEDESLDAHSTLPAHNDTDSDGVESHFEEDIHYEHLPDDSEDFDDTDSSLETLSAEESASDGSRSAMSDDVEDDGLWNDFASDSEDRNIDDNELDTDEEVVGLGLRSENEEVEYSTSDESVSEAPSLDSNDLSDKISGGGMESPLRKGSSDSSSTESYASSEGEALAAETFERLFQTERKKDPMGKVSEMSVFKIDPPTQKPDRVSHYSRSAASPLFSSPPIFHPTLDLVVWPVGGESLLFANFTKNTYSTRLLGTGPRASCHISVQCHFSPCGKYLHIASLDGCIEIGKIDRIRAAPRLTLKVHVSTHELSRSKPERCPPRLIYHTSVGLDREIRQDQKMSVPNLPYNLTWTPDYVYVTESSKLLSVIRISLFKGKEEDKTNGSSNKDVFKNAEDISLPASAGTRKIHFIPNDMDQNH</sequence>
<feature type="compositionally biased region" description="Acidic residues" evidence="1">
    <location>
        <begin position="164"/>
        <end position="173"/>
    </location>
</feature>
<protein>
    <submittedName>
        <fullName evidence="2">NACHT domain-containing protein</fullName>
    </submittedName>
</protein>
<keyword evidence="3" id="KW-1185">Reference proteome</keyword>
<dbReference type="Proteomes" id="UP001465668">
    <property type="component" value="Unassembled WGS sequence"/>
</dbReference>
<dbReference type="EMBL" id="JARVKM010000045">
    <property type="protein sequence ID" value="KAK9773996.1"/>
    <property type="molecule type" value="Genomic_DNA"/>
</dbReference>
<proteinExistence type="predicted"/>
<feature type="region of interest" description="Disordered" evidence="1">
    <location>
        <begin position="74"/>
        <end position="129"/>
    </location>
</feature>
<comment type="caution">
    <text evidence="2">The sequence shown here is derived from an EMBL/GenBank/DDBJ whole genome shotgun (WGS) entry which is preliminary data.</text>
</comment>
<feature type="compositionally biased region" description="Acidic residues" evidence="1">
    <location>
        <begin position="116"/>
        <end position="129"/>
    </location>
</feature>
<evidence type="ECO:0000313" key="2">
    <source>
        <dbReference type="EMBL" id="KAK9773996.1"/>
    </source>
</evidence>
<reference evidence="2 3" key="1">
    <citation type="submission" date="2024-02" db="EMBL/GenBank/DDBJ databases">
        <title>First draft genome assembly of two strains of Seiridium cardinale.</title>
        <authorList>
            <person name="Emiliani G."/>
            <person name="Scali E."/>
        </authorList>
    </citation>
    <scope>NUCLEOTIDE SEQUENCE [LARGE SCALE GENOMIC DNA]</scope>
    <source>
        <strain evidence="2 3">BM-138-000479</strain>
    </source>
</reference>
<feature type="compositionally biased region" description="Low complexity" evidence="1">
    <location>
        <begin position="275"/>
        <end position="289"/>
    </location>
</feature>
<feature type="region of interest" description="Disordered" evidence="1">
    <location>
        <begin position="159"/>
        <end position="289"/>
    </location>
</feature>
<name>A0ABR2XK38_9PEZI</name>
<gene>
    <name evidence="2" type="ORF">SCAR479_09336</name>
</gene>
<evidence type="ECO:0000313" key="3">
    <source>
        <dbReference type="Proteomes" id="UP001465668"/>
    </source>
</evidence>
<feature type="compositionally biased region" description="Polar residues" evidence="1">
    <location>
        <begin position="99"/>
        <end position="110"/>
    </location>
</feature>
<feature type="compositionally biased region" description="Acidic residues" evidence="1">
    <location>
        <begin position="216"/>
        <end position="225"/>
    </location>
</feature>
<organism evidence="2 3">
    <name type="scientific">Seiridium cardinale</name>
    <dbReference type="NCBI Taxonomy" id="138064"/>
    <lineage>
        <taxon>Eukaryota</taxon>
        <taxon>Fungi</taxon>
        <taxon>Dikarya</taxon>
        <taxon>Ascomycota</taxon>
        <taxon>Pezizomycotina</taxon>
        <taxon>Sordariomycetes</taxon>
        <taxon>Xylariomycetidae</taxon>
        <taxon>Amphisphaeriales</taxon>
        <taxon>Sporocadaceae</taxon>
        <taxon>Seiridium</taxon>
    </lineage>
</organism>